<evidence type="ECO:0000313" key="3">
    <source>
        <dbReference type="Proteomes" id="UP000626092"/>
    </source>
</evidence>
<keyword evidence="1" id="KW-0472">Membrane</keyword>
<accession>A0A834M1U6</accession>
<gene>
    <name evidence="2" type="ORF">RHSIM_Rhsim01G0043300</name>
</gene>
<dbReference type="Proteomes" id="UP000626092">
    <property type="component" value="Unassembled WGS sequence"/>
</dbReference>
<proteinExistence type="predicted"/>
<comment type="caution">
    <text evidence="2">The sequence shown here is derived from an EMBL/GenBank/DDBJ whole genome shotgun (WGS) entry which is preliminary data.</text>
</comment>
<protein>
    <submittedName>
        <fullName evidence="2">Uncharacterized protein</fullName>
    </submittedName>
</protein>
<evidence type="ECO:0000256" key="1">
    <source>
        <dbReference type="SAM" id="Phobius"/>
    </source>
</evidence>
<organism evidence="2 3">
    <name type="scientific">Rhododendron simsii</name>
    <name type="common">Sims's rhododendron</name>
    <dbReference type="NCBI Taxonomy" id="118357"/>
    <lineage>
        <taxon>Eukaryota</taxon>
        <taxon>Viridiplantae</taxon>
        <taxon>Streptophyta</taxon>
        <taxon>Embryophyta</taxon>
        <taxon>Tracheophyta</taxon>
        <taxon>Spermatophyta</taxon>
        <taxon>Magnoliopsida</taxon>
        <taxon>eudicotyledons</taxon>
        <taxon>Gunneridae</taxon>
        <taxon>Pentapetalae</taxon>
        <taxon>asterids</taxon>
        <taxon>Ericales</taxon>
        <taxon>Ericaceae</taxon>
        <taxon>Ericoideae</taxon>
        <taxon>Rhodoreae</taxon>
        <taxon>Rhododendron</taxon>
    </lineage>
</organism>
<keyword evidence="1" id="KW-0812">Transmembrane</keyword>
<dbReference type="OrthoDB" id="1814366at2759"/>
<evidence type="ECO:0000313" key="2">
    <source>
        <dbReference type="EMBL" id="KAF7153988.1"/>
    </source>
</evidence>
<name>A0A834M1U6_RHOSS</name>
<dbReference type="EMBL" id="WJXA01000001">
    <property type="protein sequence ID" value="KAF7153988.1"/>
    <property type="molecule type" value="Genomic_DNA"/>
</dbReference>
<reference evidence="2" key="1">
    <citation type="submission" date="2019-11" db="EMBL/GenBank/DDBJ databases">
        <authorList>
            <person name="Liu Y."/>
            <person name="Hou J."/>
            <person name="Li T.-Q."/>
            <person name="Guan C.-H."/>
            <person name="Wu X."/>
            <person name="Wu H.-Z."/>
            <person name="Ling F."/>
            <person name="Zhang R."/>
            <person name="Shi X.-G."/>
            <person name="Ren J.-P."/>
            <person name="Chen E.-F."/>
            <person name="Sun J.-M."/>
        </authorList>
    </citation>
    <scope>NUCLEOTIDE SEQUENCE</scope>
    <source>
        <strain evidence="2">Adult_tree_wgs_1</strain>
        <tissue evidence="2">Leaves</tissue>
    </source>
</reference>
<feature type="transmembrane region" description="Helical" evidence="1">
    <location>
        <begin position="17"/>
        <end position="40"/>
    </location>
</feature>
<keyword evidence="1" id="KW-1133">Transmembrane helix</keyword>
<dbReference type="AlphaFoldDB" id="A0A834M1U6"/>
<sequence>MCECVSVALEQVAANRLVYISGGFGCAVVAIGFALGELLWMKKMKLHIGILDLLDFLAALSQVDLVFTTLNVMCECVGAVLEQVVGNRLVYILGEVGEWIFYVSHPDEPTVHDSPTIGTFGLRHPPGSCGLQFYPLVSSSGDEEFRYGEIMDKMEISLAPMDNWISC</sequence>
<keyword evidence="3" id="KW-1185">Reference proteome</keyword>